<organism evidence="2 3">
    <name type="scientific">Corynebacterium aurimucosum (strain ATCC 700975 / DSM 44827 / CIP 107346 / CN-1)</name>
    <name type="common">Corynebacterium nigricans</name>
    <dbReference type="NCBI Taxonomy" id="548476"/>
    <lineage>
        <taxon>Bacteria</taxon>
        <taxon>Bacillati</taxon>
        <taxon>Actinomycetota</taxon>
        <taxon>Actinomycetes</taxon>
        <taxon>Mycobacteriales</taxon>
        <taxon>Corynebacteriaceae</taxon>
        <taxon>Corynebacterium</taxon>
    </lineage>
</organism>
<feature type="region of interest" description="Disordered" evidence="1">
    <location>
        <begin position="37"/>
        <end position="118"/>
    </location>
</feature>
<sequence>MRDFKYSFHGRQGFLRKGFSTSVGIALVASLVACSKDEADENTATDAPALATESTKETRSASASSTSQAPTSGAAETTDAAKELGSGRRGGSSDGDAKDTPRAGRAAAPHSPTATMEMPAGLDAQGVGAALAAGQEALTNPSEALPARASEALGADALEDAENQRIEYESNGWRREGTGEVVEAVALAPADEGASDGTTRVVRACVDNSGVRTFDADGTDITPNLPASERRSITLLTFERVDGQWKLMKTSFPDDPRC</sequence>
<feature type="compositionally biased region" description="Low complexity" evidence="1">
    <location>
        <begin position="60"/>
        <end position="75"/>
    </location>
</feature>
<proteinExistence type="predicted"/>
<gene>
    <name evidence="2" type="ordered locus">cauri_0412</name>
</gene>
<dbReference type="RefSeq" id="WP_012714835.1">
    <property type="nucleotide sequence ID" value="NC_012590.1"/>
</dbReference>
<evidence type="ECO:0000256" key="1">
    <source>
        <dbReference type="SAM" id="MobiDB-lite"/>
    </source>
</evidence>
<dbReference type="GeneID" id="31923031"/>
<protein>
    <submittedName>
        <fullName evidence="2">Putative secreted protein</fullName>
    </submittedName>
</protein>
<name>C3PKS5_CORA7</name>
<dbReference type="eggNOG" id="ENOG502ZMBK">
    <property type="taxonomic scope" value="Bacteria"/>
</dbReference>
<evidence type="ECO:0000313" key="2">
    <source>
        <dbReference type="EMBL" id="ACP32011.1"/>
    </source>
</evidence>
<keyword evidence="3" id="KW-1185">Reference proteome</keyword>
<reference evidence="2 3" key="1">
    <citation type="journal article" date="2010" name="BMC Genomics">
        <title>Complete genome sequence and lifestyle of black-pigmented Corynebacterium aurimucosum ATCC 700975 (formerly C. nigricans CN-1) isolated from a vaginal swab of a woman with spontaneous abortion.</title>
        <authorList>
            <person name="Trost E."/>
            <person name="Gotker S."/>
            <person name="Schneider J."/>
            <person name="Schneiker-Bekel S."/>
            <person name="Szczepanowski R."/>
            <person name="Tilker A."/>
            <person name="Viehoever P."/>
            <person name="Arnold W."/>
            <person name="Bekel T."/>
            <person name="Blom J."/>
            <person name="Gartemann K.H."/>
            <person name="Linke B."/>
            <person name="Goesmann A."/>
            <person name="Puhler A."/>
            <person name="Shukla S.K."/>
            <person name="Tauch A."/>
        </authorList>
    </citation>
    <scope>NUCLEOTIDE SEQUENCE [LARGE SCALE GENOMIC DNA]</scope>
    <source>
        <strain evidence="3">ATCC 700975 / DSM 44827 / CIP 107346 / CN-1</strain>
    </source>
</reference>
<dbReference type="PROSITE" id="PS51257">
    <property type="entry name" value="PROKAR_LIPOPROTEIN"/>
    <property type="match status" value="1"/>
</dbReference>
<dbReference type="OrthoDB" id="3252464at2"/>
<dbReference type="AlphaFoldDB" id="C3PKS5"/>
<dbReference type="STRING" id="548476.cauri_0412"/>
<dbReference type="HOGENOM" id="CLU_1076509_0_0_11"/>
<dbReference type="KEGG" id="car:cauri_0412"/>
<dbReference type="Proteomes" id="UP000002077">
    <property type="component" value="Chromosome"/>
</dbReference>
<evidence type="ECO:0000313" key="3">
    <source>
        <dbReference type="Proteomes" id="UP000002077"/>
    </source>
</evidence>
<dbReference type="EMBL" id="CP001601">
    <property type="protein sequence ID" value="ACP32011.1"/>
    <property type="molecule type" value="Genomic_DNA"/>
</dbReference>
<accession>C3PKS5</accession>